<comment type="caution">
    <text evidence="4">The sequence shown here is derived from an EMBL/GenBank/DDBJ whole genome shotgun (WGS) entry which is preliminary data.</text>
</comment>
<evidence type="ECO:0000256" key="2">
    <source>
        <dbReference type="ARBA" id="ARBA00023002"/>
    </source>
</evidence>
<dbReference type="Proteomes" id="UP000266188">
    <property type="component" value="Unassembled WGS sequence"/>
</dbReference>
<dbReference type="EMBL" id="MVGC01000157">
    <property type="protein sequence ID" value="RJE22668.1"/>
    <property type="molecule type" value="Genomic_DNA"/>
</dbReference>
<dbReference type="STRING" id="2070753.A0A3A2ZHH3"/>
<dbReference type="SUPFAM" id="SSF51735">
    <property type="entry name" value="NAD(P)-binding Rossmann-fold domains"/>
    <property type="match status" value="1"/>
</dbReference>
<dbReference type="InterPro" id="IPR002347">
    <property type="entry name" value="SDR_fam"/>
</dbReference>
<keyword evidence="5" id="KW-1185">Reference proteome</keyword>
<evidence type="ECO:0000313" key="4">
    <source>
        <dbReference type="EMBL" id="RJE22668.1"/>
    </source>
</evidence>
<keyword evidence="2" id="KW-0560">Oxidoreductase</keyword>
<evidence type="ECO:0000256" key="3">
    <source>
        <dbReference type="RuleBase" id="RU000363"/>
    </source>
</evidence>
<name>A0A3A2ZHH3_9EURO</name>
<dbReference type="OrthoDB" id="1274115at2759"/>
<dbReference type="InterPro" id="IPR036291">
    <property type="entry name" value="NAD(P)-bd_dom_sf"/>
</dbReference>
<dbReference type="AlphaFoldDB" id="A0A3A2ZHH3"/>
<organism evidence="4 5">
    <name type="scientific">Aspergillus sclerotialis</name>
    <dbReference type="NCBI Taxonomy" id="2070753"/>
    <lineage>
        <taxon>Eukaryota</taxon>
        <taxon>Fungi</taxon>
        <taxon>Dikarya</taxon>
        <taxon>Ascomycota</taxon>
        <taxon>Pezizomycotina</taxon>
        <taxon>Eurotiomycetes</taxon>
        <taxon>Eurotiomycetidae</taxon>
        <taxon>Eurotiales</taxon>
        <taxon>Aspergillaceae</taxon>
        <taxon>Aspergillus</taxon>
        <taxon>Aspergillus subgen. Polypaecilum</taxon>
    </lineage>
</organism>
<proteinExistence type="inferred from homology"/>
<dbReference type="PRINTS" id="PR00081">
    <property type="entry name" value="GDHRDH"/>
</dbReference>
<accession>A0A3A2ZHH3</accession>
<dbReference type="PANTHER" id="PTHR43976">
    <property type="entry name" value="SHORT CHAIN DEHYDROGENASE"/>
    <property type="match status" value="1"/>
</dbReference>
<dbReference type="Pfam" id="PF00106">
    <property type="entry name" value="adh_short"/>
    <property type="match status" value="1"/>
</dbReference>
<dbReference type="CDD" id="cd05374">
    <property type="entry name" value="17beta-HSD-like_SDR_c"/>
    <property type="match status" value="1"/>
</dbReference>
<reference evidence="5" key="1">
    <citation type="submission" date="2017-02" db="EMBL/GenBank/DDBJ databases">
        <authorList>
            <person name="Tafer H."/>
            <person name="Lopandic K."/>
        </authorList>
    </citation>
    <scope>NUCLEOTIDE SEQUENCE [LARGE SCALE GENOMIC DNA]</scope>
    <source>
        <strain evidence="5">CBS 366.77</strain>
    </source>
</reference>
<evidence type="ECO:0000256" key="1">
    <source>
        <dbReference type="ARBA" id="ARBA00006484"/>
    </source>
</evidence>
<protein>
    <submittedName>
        <fullName evidence="4">Short chain dehydrogenase</fullName>
    </submittedName>
</protein>
<evidence type="ECO:0000313" key="5">
    <source>
        <dbReference type="Proteomes" id="UP000266188"/>
    </source>
</evidence>
<dbReference type="InterPro" id="IPR051911">
    <property type="entry name" value="SDR_oxidoreductase"/>
</dbReference>
<dbReference type="Gene3D" id="3.40.50.720">
    <property type="entry name" value="NAD(P)-binding Rossmann-like Domain"/>
    <property type="match status" value="1"/>
</dbReference>
<gene>
    <name evidence="4" type="ORF">PHISCL_05012</name>
</gene>
<dbReference type="PRINTS" id="PR00080">
    <property type="entry name" value="SDRFAMILY"/>
</dbReference>
<dbReference type="PANTHER" id="PTHR43976:SF16">
    <property type="entry name" value="SHORT-CHAIN DEHYDROGENASE_REDUCTASE FAMILY PROTEIN"/>
    <property type="match status" value="1"/>
</dbReference>
<dbReference type="GO" id="GO:0016491">
    <property type="term" value="F:oxidoreductase activity"/>
    <property type="evidence" value="ECO:0007669"/>
    <property type="project" value="UniProtKB-KW"/>
</dbReference>
<sequence length="290" mass="31142">MTGQLVWLVTGCSSGLGEAFVRAILSKGDKVIATARASKGISGTDRLANLKEAGAAVLELDVTAPQAELNEIAKEAWTIYGRIDVLVNNAGYIQGGTLEEISEEILTNVLRANALGPLNLTRAILPFMRARRSGTLLFVGSVSVYYSSLGASCYIGSKSLLDGLVPNLALEAAAFGLRTSILTFGHFRTDILGPGNVQYELPNPVPEYAELRKQVEETCNAGTTQFPGDPKKACELVVDAVRGEGRCAGKELPLRLPIGSETFGIMRSNCQERLKACDEWEGIMSDTNWE</sequence>
<comment type="similarity">
    <text evidence="1 3">Belongs to the short-chain dehydrogenases/reductases (SDR) family.</text>
</comment>